<gene>
    <name evidence="4" type="ORF">CAL22_01710</name>
</gene>
<dbReference type="Pfam" id="PF00725">
    <property type="entry name" value="3HCDH"/>
    <property type="match status" value="2"/>
</dbReference>
<dbReference type="SUPFAM" id="SSF51735">
    <property type="entry name" value="NAD(P)-binding Rossmann-fold domains"/>
    <property type="match status" value="1"/>
</dbReference>
<dbReference type="EMBL" id="NEVU01000001">
    <property type="protein sequence ID" value="OZI77294.1"/>
    <property type="molecule type" value="Genomic_DNA"/>
</dbReference>
<keyword evidence="5" id="KW-1185">Reference proteome</keyword>
<dbReference type="Proteomes" id="UP000216429">
    <property type="component" value="Unassembled WGS sequence"/>
</dbReference>
<proteinExistence type="predicted"/>
<feature type="domain" description="3-hydroxyacyl-CoA dehydrogenase C-terminal" evidence="2">
    <location>
        <begin position="187"/>
        <end position="284"/>
    </location>
</feature>
<dbReference type="InterPro" id="IPR008927">
    <property type="entry name" value="6-PGluconate_DH-like_C_sf"/>
</dbReference>
<dbReference type="Gene3D" id="3.40.50.720">
    <property type="entry name" value="NAD(P)-binding Rossmann-like Domain"/>
    <property type="match status" value="1"/>
</dbReference>
<dbReference type="InterPro" id="IPR006108">
    <property type="entry name" value="3HC_DH_C"/>
</dbReference>
<name>A0A261VT52_9BORD</name>
<dbReference type="InterPro" id="IPR006176">
    <property type="entry name" value="3-OHacyl-CoA_DH_NAD-bd"/>
</dbReference>
<dbReference type="GO" id="GO:0016616">
    <property type="term" value="F:oxidoreductase activity, acting on the CH-OH group of donors, NAD or NADP as acceptor"/>
    <property type="evidence" value="ECO:0007669"/>
    <property type="project" value="InterPro"/>
</dbReference>
<dbReference type="InterPro" id="IPR036291">
    <property type="entry name" value="NAD(P)-bd_dom_sf"/>
</dbReference>
<organism evidence="4 5">
    <name type="scientific">Bordetella genomosp. 12</name>
    <dbReference type="NCBI Taxonomy" id="463035"/>
    <lineage>
        <taxon>Bacteria</taxon>
        <taxon>Pseudomonadati</taxon>
        <taxon>Pseudomonadota</taxon>
        <taxon>Betaproteobacteria</taxon>
        <taxon>Burkholderiales</taxon>
        <taxon>Alcaligenaceae</taxon>
        <taxon>Bordetella</taxon>
    </lineage>
</organism>
<evidence type="ECO:0000313" key="4">
    <source>
        <dbReference type="EMBL" id="OZI77294.1"/>
    </source>
</evidence>
<evidence type="ECO:0000313" key="5">
    <source>
        <dbReference type="Proteomes" id="UP000216429"/>
    </source>
</evidence>
<dbReference type="FunFam" id="3.40.50.720:FF:000009">
    <property type="entry name" value="Fatty oxidation complex, alpha subunit"/>
    <property type="match status" value="1"/>
</dbReference>
<protein>
    <submittedName>
        <fullName evidence="4">3-hydroxyacyl-CoA dehydrogenase</fullName>
    </submittedName>
</protein>
<dbReference type="OrthoDB" id="5287258at2"/>
<dbReference type="Gene3D" id="1.10.1040.10">
    <property type="entry name" value="N-(1-d-carboxylethyl)-l-norvaline Dehydrogenase, domain 2"/>
    <property type="match status" value="2"/>
</dbReference>
<feature type="domain" description="3-hydroxyacyl-CoA dehydrogenase NAD binding" evidence="3">
    <location>
        <begin position="7"/>
        <end position="184"/>
    </location>
</feature>
<dbReference type="GO" id="GO:0006631">
    <property type="term" value="P:fatty acid metabolic process"/>
    <property type="evidence" value="ECO:0007669"/>
    <property type="project" value="InterPro"/>
</dbReference>
<evidence type="ECO:0000256" key="1">
    <source>
        <dbReference type="ARBA" id="ARBA00023002"/>
    </source>
</evidence>
<keyword evidence="1" id="KW-0560">Oxidoreductase</keyword>
<reference evidence="5" key="1">
    <citation type="submission" date="2017-05" db="EMBL/GenBank/DDBJ databases">
        <title>Complete and WGS of Bordetella genogroups.</title>
        <authorList>
            <person name="Spilker T."/>
            <person name="Lipuma J."/>
        </authorList>
    </citation>
    <scope>NUCLEOTIDE SEQUENCE [LARGE SCALE GENOMIC DNA]</scope>
    <source>
        <strain evidence="5">AU6712</strain>
    </source>
</reference>
<evidence type="ECO:0000259" key="3">
    <source>
        <dbReference type="Pfam" id="PF02737"/>
    </source>
</evidence>
<dbReference type="NCBIfam" id="NF006124">
    <property type="entry name" value="PRK08268.1"/>
    <property type="match status" value="1"/>
</dbReference>
<dbReference type="AlphaFoldDB" id="A0A261VT52"/>
<dbReference type="Pfam" id="PF02737">
    <property type="entry name" value="3HCDH_N"/>
    <property type="match status" value="1"/>
</dbReference>
<accession>A0A261VT52</accession>
<dbReference type="GO" id="GO:0070403">
    <property type="term" value="F:NAD+ binding"/>
    <property type="evidence" value="ECO:0007669"/>
    <property type="project" value="InterPro"/>
</dbReference>
<dbReference type="RefSeq" id="WP_094809797.1">
    <property type="nucleotide sequence ID" value="NZ_NEVU01000001.1"/>
</dbReference>
<dbReference type="InterPro" id="IPR013328">
    <property type="entry name" value="6PGD_dom2"/>
</dbReference>
<sequence>MADIQTLGVVGAGAMGRGIAQIAAQAGIKVRLYDNNAEAVAAARDALTQTWDKLVQKGKLSAEAAKTALEHVLPAQALTDLADCQLVVEAIVERLDVKRDLFAQLEGIVGADCILASNTSSLSITAIAASCQHPQRVAGFHFFNPVPLMKVVEVIDGLRSAPAVGDALAALARRMGHTPVRAKDMPGFIVNHAGRGMNTEGLRAAQEAVAPFDQIDAIMREQAGFRMGPFELLDLTALDVSHPVMESIYRQFFDEARFRPSPITTVRLAGGLLGRKVGEGFYVYKDGQKQVAPEAPVPALPASLRVWVSPAHADGQARAQALLRQLGAEVVQDAAAPEDALLVVTPLGEDVSTCVAGQQLDGTRVVGLDVLNDFSSSRRRTVMTSPATQARWRDAAHALFAKDGVAVSVIEDSPGFIAQRIVATIVNIACDIAQQRIATPEDIDQAVHLGLGYPQGPLALGDRLGAARVLEILRNMARVTGDPRYRPSLWLQRRVQLGLPLTQA</sequence>
<comment type="caution">
    <text evidence="4">The sequence shown here is derived from an EMBL/GenBank/DDBJ whole genome shotgun (WGS) entry which is preliminary data.</text>
</comment>
<dbReference type="PANTHER" id="PTHR48075">
    <property type="entry name" value="3-HYDROXYACYL-COA DEHYDROGENASE FAMILY PROTEIN"/>
    <property type="match status" value="1"/>
</dbReference>
<evidence type="ECO:0000259" key="2">
    <source>
        <dbReference type="Pfam" id="PF00725"/>
    </source>
</evidence>
<dbReference type="SUPFAM" id="SSF48179">
    <property type="entry name" value="6-phosphogluconate dehydrogenase C-terminal domain-like"/>
    <property type="match status" value="2"/>
</dbReference>
<feature type="domain" description="3-hydroxyacyl-CoA dehydrogenase C-terminal" evidence="2">
    <location>
        <begin position="415"/>
        <end position="498"/>
    </location>
</feature>
<dbReference type="PANTHER" id="PTHR48075:SF5">
    <property type="entry name" value="3-HYDROXYBUTYRYL-COA DEHYDROGENASE"/>
    <property type="match status" value="1"/>
</dbReference>